<reference evidence="9 10" key="1">
    <citation type="submission" date="2016-11" db="EMBL/GenBank/DDBJ databases">
        <authorList>
            <person name="Jaros S."/>
            <person name="Januszkiewicz K."/>
            <person name="Wedrychowicz H."/>
        </authorList>
    </citation>
    <scope>NUCLEOTIDE SEQUENCE [LARGE SCALE GENOMIC DNA]</scope>
    <source>
        <strain evidence="9 10">DSM 17477</strain>
    </source>
</reference>
<dbReference type="Pfam" id="PF07687">
    <property type="entry name" value="M20_dimer"/>
    <property type="match status" value="1"/>
</dbReference>
<keyword evidence="7" id="KW-0170">Cobalt</keyword>
<dbReference type="InterPro" id="IPR002933">
    <property type="entry name" value="Peptidase_M20"/>
</dbReference>
<evidence type="ECO:0000256" key="3">
    <source>
        <dbReference type="ARBA" id="ARBA00006247"/>
    </source>
</evidence>
<evidence type="ECO:0000256" key="7">
    <source>
        <dbReference type="ARBA" id="ARBA00023285"/>
    </source>
</evidence>
<evidence type="ECO:0000256" key="6">
    <source>
        <dbReference type="ARBA" id="ARBA00022833"/>
    </source>
</evidence>
<dbReference type="NCBIfam" id="TIGR01910">
    <property type="entry name" value="DapE-ArgE"/>
    <property type="match status" value="1"/>
</dbReference>
<dbReference type="EMBL" id="FQZL01000005">
    <property type="protein sequence ID" value="SHI49342.1"/>
    <property type="molecule type" value="Genomic_DNA"/>
</dbReference>
<evidence type="ECO:0000256" key="4">
    <source>
        <dbReference type="ARBA" id="ARBA00022723"/>
    </source>
</evidence>
<dbReference type="GO" id="GO:0046872">
    <property type="term" value="F:metal ion binding"/>
    <property type="evidence" value="ECO:0007669"/>
    <property type="project" value="UniProtKB-KW"/>
</dbReference>
<protein>
    <submittedName>
        <fullName evidence="9">Succinyl-diaminopimelate desuccinylase</fullName>
    </submittedName>
</protein>
<dbReference type="PIRSF" id="PIRSF036696">
    <property type="entry name" value="ACY-1"/>
    <property type="match status" value="1"/>
</dbReference>
<evidence type="ECO:0000313" key="9">
    <source>
        <dbReference type="EMBL" id="SHI49342.1"/>
    </source>
</evidence>
<comment type="cofactor">
    <cofactor evidence="2">
        <name>Zn(2+)</name>
        <dbReference type="ChEBI" id="CHEBI:29105"/>
    </cofactor>
</comment>
<sequence>MKENTKQFLWSQLEEKKEELIKLVSDLIKIPSENPTGNVEEITKFISEYLNEGNISHDIIRSKEEYPNIVAQLGNDEGKTIILNGHADVVPVGDLNKWDFDPFSGEITDTRILGRGTSDMKAGLAGIMFATRLLKENNAKLKGKIVLHIVPDEETGGSMGTKWLMENGYDFDADACLVAEPTSYSNVEVGQKGSLWIKIKSYGISAHGSIGNYVGENAITKLMKILAEVEKLTEIKGVYSDKQLKVLKDSKTIAKGALKAEGVENVIDHVAVNIGTISGGIKTNMVPDYCESAIDVRMPIGVKASDIEEKFKNIVKGLGLDNIEYEFNWNSEANYTDVDKDIVVSAVENAEKIWDKEVLPAYQWASSDARYYRYKNIPTIQYGPANTEGIHSYNETVDIEDVVNSTKVYLGILTDLLEIE</sequence>
<gene>
    <name evidence="9" type="ORF">SAMN02745751_00393</name>
</gene>
<dbReference type="Proteomes" id="UP000184052">
    <property type="component" value="Unassembled WGS sequence"/>
</dbReference>
<dbReference type="InterPro" id="IPR036264">
    <property type="entry name" value="Bact_exopeptidase_dim_dom"/>
</dbReference>
<evidence type="ECO:0000259" key="8">
    <source>
        <dbReference type="Pfam" id="PF07687"/>
    </source>
</evidence>
<dbReference type="PANTHER" id="PTHR43808">
    <property type="entry name" value="ACETYLORNITHINE DEACETYLASE"/>
    <property type="match status" value="1"/>
</dbReference>
<keyword evidence="6" id="KW-0862">Zinc</keyword>
<evidence type="ECO:0000256" key="5">
    <source>
        <dbReference type="ARBA" id="ARBA00022801"/>
    </source>
</evidence>
<proteinExistence type="inferred from homology"/>
<keyword evidence="10" id="KW-1185">Reference proteome</keyword>
<dbReference type="SUPFAM" id="SSF53187">
    <property type="entry name" value="Zn-dependent exopeptidases"/>
    <property type="match status" value="1"/>
</dbReference>
<keyword evidence="5" id="KW-0378">Hydrolase</keyword>
<dbReference type="Gene3D" id="3.30.70.360">
    <property type="match status" value="1"/>
</dbReference>
<dbReference type="STRING" id="1121476.SAMN02745751_00393"/>
<dbReference type="InterPro" id="IPR050072">
    <property type="entry name" value="Peptidase_M20A"/>
</dbReference>
<dbReference type="AlphaFoldDB" id="A0A1M6BKT9"/>
<comment type="similarity">
    <text evidence="3">Belongs to the peptidase M20A family.</text>
</comment>
<dbReference type="PANTHER" id="PTHR43808:SF32">
    <property type="entry name" value="ARGE_DAPE-RELATED DEACYLASE"/>
    <property type="match status" value="1"/>
</dbReference>
<name>A0A1M6BKT9_9FIRM</name>
<comment type="cofactor">
    <cofactor evidence="1">
        <name>Co(2+)</name>
        <dbReference type="ChEBI" id="CHEBI:48828"/>
    </cofactor>
</comment>
<dbReference type="Pfam" id="PF01546">
    <property type="entry name" value="Peptidase_M20"/>
    <property type="match status" value="1"/>
</dbReference>
<dbReference type="OrthoDB" id="9761532at2"/>
<dbReference type="SUPFAM" id="SSF55031">
    <property type="entry name" value="Bacterial exopeptidase dimerisation domain"/>
    <property type="match status" value="1"/>
</dbReference>
<dbReference type="RefSeq" id="WP_073046332.1">
    <property type="nucleotide sequence ID" value="NZ_FQZL01000005.1"/>
</dbReference>
<accession>A0A1M6BKT9</accession>
<evidence type="ECO:0000256" key="1">
    <source>
        <dbReference type="ARBA" id="ARBA00001941"/>
    </source>
</evidence>
<evidence type="ECO:0000256" key="2">
    <source>
        <dbReference type="ARBA" id="ARBA00001947"/>
    </source>
</evidence>
<feature type="domain" description="Peptidase M20 dimerisation" evidence="8">
    <location>
        <begin position="189"/>
        <end position="317"/>
    </location>
</feature>
<dbReference type="Gene3D" id="3.40.630.10">
    <property type="entry name" value="Zn peptidases"/>
    <property type="match status" value="2"/>
</dbReference>
<dbReference type="GO" id="GO:0016787">
    <property type="term" value="F:hydrolase activity"/>
    <property type="evidence" value="ECO:0007669"/>
    <property type="project" value="UniProtKB-KW"/>
</dbReference>
<dbReference type="InterPro" id="IPR010182">
    <property type="entry name" value="ArgE/DapE"/>
</dbReference>
<keyword evidence="4" id="KW-0479">Metal-binding</keyword>
<evidence type="ECO:0000313" key="10">
    <source>
        <dbReference type="Proteomes" id="UP000184052"/>
    </source>
</evidence>
<organism evidence="9 10">
    <name type="scientific">Dethiosulfatibacter aminovorans DSM 17477</name>
    <dbReference type="NCBI Taxonomy" id="1121476"/>
    <lineage>
        <taxon>Bacteria</taxon>
        <taxon>Bacillati</taxon>
        <taxon>Bacillota</taxon>
        <taxon>Tissierellia</taxon>
        <taxon>Dethiosulfatibacter</taxon>
    </lineage>
</organism>
<dbReference type="InterPro" id="IPR011650">
    <property type="entry name" value="Peptidase_M20_dimer"/>
</dbReference>